<keyword evidence="2" id="KW-1185">Reference proteome</keyword>
<sequence length="234" mass="27314">MALYLDIDLDYFVLPVIKESTSNRRPPDNLNCQIIDPGKLFNLLTQKGITLGPQRYIFTNHMQSHLRWWINGRRDNVILHIDAHSDLYGHNQQDLTNLKMLGCQNYLWHSVREGLVKEIYWVMPDNLMDISNPQIVKKMFSSEQLGRVNFADNILHVELICSLPGAQQKVIPYHMLYAENLPHFNETAEMVTIATSPEFYPRQADEIIKTVGKWLNFDQAKINKILQQHLEMEI</sequence>
<dbReference type="HOGENOM" id="CLU_1188424_0_0_9"/>
<dbReference type="AlphaFoldDB" id="F6B7H5"/>
<dbReference type="Proteomes" id="UP000009226">
    <property type="component" value="Chromosome"/>
</dbReference>
<dbReference type="KEGG" id="dca:Desca_1681"/>
<name>F6B7H5_DESCC</name>
<reference evidence="1" key="1">
    <citation type="submission" date="2011-05" db="EMBL/GenBank/DDBJ databases">
        <title>Complete sequence of Desulfotomaculum carboxydivorans CO-1-SRB.</title>
        <authorList>
            <consortium name="US DOE Joint Genome Institute"/>
            <person name="Lucas S."/>
            <person name="Han J."/>
            <person name="Lapidus A."/>
            <person name="Cheng J.-F."/>
            <person name="Goodwin L."/>
            <person name="Pitluck S."/>
            <person name="Peters L."/>
            <person name="Mikhailova N."/>
            <person name="Lu M."/>
            <person name="Han C."/>
            <person name="Tapia R."/>
            <person name="Land M."/>
            <person name="Hauser L."/>
            <person name="Kyrpides N."/>
            <person name="Ivanova N."/>
            <person name="Pagani I."/>
            <person name="Stams A."/>
            <person name="Plugge C."/>
            <person name="Muyzer G."/>
            <person name="Kuever J."/>
            <person name="Parshina S."/>
            <person name="Ivanova A."/>
            <person name="Nazina T."/>
            <person name="Woyke T."/>
        </authorList>
    </citation>
    <scope>NUCLEOTIDE SEQUENCE [LARGE SCALE GENOMIC DNA]</scope>
    <source>
        <strain evidence="1">CO-1-SRB</strain>
    </source>
</reference>
<organism evidence="1 2">
    <name type="scientific">Desulfotomaculum nigrificans (strain DSM 14880 / VKM B-2319 / CO-1-SRB)</name>
    <name type="common">Desulfotomaculum carboxydivorans</name>
    <dbReference type="NCBI Taxonomy" id="868595"/>
    <lineage>
        <taxon>Bacteria</taxon>
        <taxon>Bacillati</taxon>
        <taxon>Bacillota</taxon>
        <taxon>Clostridia</taxon>
        <taxon>Eubacteriales</taxon>
        <taxon>Desulfotomaculaceae</taxon>
        <taxon>Desulfotomaculum</taxon>
    </lineage>
</organism>
<dbReference type="RefSeq" id="WP_013810322.1">
    <property type="nucleotide sequence ID" value="NC_015565.1"/>
</dbReference>
<gene>
    <name evidence="1" type="ordered locus">Desca_1681</name>
</gene>
<evidence type="ECO:0000313" key="2">
    <source>
        <dbReference type="Proteomes" id="UP000009226"/>
    </source>
</evidence>
<proteinExistence type="predicted"/>
<evidence type="ECO:0000313" key="1">
    <source>
        <dbReference type="EMBL" id="AEF94529.1"/>
    </source>
</evidence>
<dbReference type="eggNOG" id="ENOG5033ZCJ">
    <property type="taxonomic scope" value="Bacteria"/>
</dbReference>
<protein>
    <submittedName>
        <fullName evidence="1">Uncharacterized protein</fullName>
    </submittedName>
</protein>
<dbReference type="EMBL" id="CP002736">
    <property type="protein sequence ID" value="AEF94529.1"/>
    <property type="molecule type" value="Genomic_DNA"/>
</dbReference>
<accession>F6B7H5</accession>